<dbReference type="InterPro" id="IPR000719">
    <property type="entry name" value="Prot_kinase_dom"/>
</dbReference>
<dbReference type="FunFam" id="1.10.510.10:FF:002990">
    <property type="match status" value="1"/>
</dbReference>
<evidence type="ECO:0000256" key="5">
    <source>
        <dbReference type="ARBA" id="ARBA00038035"/>
    </source>
</evidence>
<comment type="similarity">
    <text evidence="5">Belongs to the protein kinase superfamily. STE Ser/Thr protein kinase family. MAP kinase kinase subfamily.</text>
</comment>
<dbReference type="WormBase" id="CBG12765">
    <property type="protein sequence ID" value="CBP47218"/>
    <property type="gene ID" value="WBGene00033664"/>
    <property type="gene designation" value="Cbr-mek-5"/>
</dbReference>
<dbReference type="PROSITE" id="PS00107">
    <property type="entry name" value="PROTEIN_KINASE_ATP"/>
    <property type="match status" value="1"/>
</dbReference>
<organism evidence="10 11">
    <name type="scientific">Caenorhabditis briggsae</name>
    <dbReference type="NCBI Taxonomy" id="6238"/>
    <lineage>
        <taxon>Eukaryota</taxon>
        <taxon>Metazoa</taxon>
        <taxon>Ecdysozoa</taxon>
        <taxon>Nematoda</taxon>
        <taxon>Chromadorea</taxon>
        <taxon>Rhabditida</taxon>
        <taxon>Rhabditina</taxon>
        <taxon>Rhabditomorpha</taxon>
        <taxon>Rhabditoidea</taxon>
        <taxon>Rhabditidae</taxon>
        <taxon>Peloderinae</taxon>
        <taxon>Caenorhabditis</taxon>
    </lineage>
</organism>
<evidence type="ECO:0000256" key="3">
    <source>
        <dbReference type="ARBA" id="ARBA00022777"/>
    </source>
</evidence>
<evidence type="ECO:0000256" key="4">
    <source>
        <dbReference type="ARBA" id="ARBA00022840"/>
    </source>
</evidence>
<dbReference type="PANTHER" id="PTHR48013">
    <property type="entry name" value="DUAL SPECIFICITY MITOGEN-ACTIVATED PROTEIN KINASE KINASE 5-RELATED"/>
    <property type="match status" value="1"/>
</dbReference>
<dbReference type="GO" id="GO:0003729">
    <property type="term" value="F:mRNA binding"/>
    <property type="evidence" value="ECO:0000318"/>
    <property type="project" value="GO_Central"/>
</dbReference>
<reference evidence="10 11" key="2">
    <citation type="journal article" date="2011" name="PLoS Genet.">
        <title>Caenorhabditis briggsae recombinant inbred line genotypes reveal inter-strain incompatibility and the evolution of recombination.</title>
        <authorList>
            <person name="Ross J.A."/>
            <person name="Koboldt D.C."/>
            <person name="Staisch J.E."/>
            <person name="Chamberlin H.M."/>
            <person name="Gupta B.P."/>
            <person name="Miller R.D."/>
            <person name="Baird S.E."/>
            <person name="Haag E.S."/>
        </authorList>
    </citation>
    <scope>NUCLEOTIDE SEQUENCE [LARGE SCALE GENOMIC DNA]</scope>
    <source>
        <strain evidence="10 11">AF16</strain>
    </source>
</reference>
<name>A8XGI8_CAEBR</name>
<dbReference type="InterPro" id="IPR055256">
    <property type="entry name" value="KH_1_KHDC4/BBP-like"/>
</dbReference>
<dbReference type="Pfam" id="PF00069">
    <property type="entry name" value="Pkinase"/>
    <property type="match status" value="1"/>
</dbReference>
<dbReference type="InterPro" id="IPR008271">
    <property type="entry name" value="Ser/Thr_kinase_AS"/>
</dbReference>
<dbReference type="GO" id="GO:0005524">
    <property type="term" value="F:ATP binding"/>
    <property type="evidence" value="ECO:0007669"/>
    <property type="project" value="UniProtKB-UniRule"/>
</dbReference>
<keyword evidence="3" id="KW-0418">Kinase</keyword>
<proteinExistence type="inferred from homology"/>
<keyword evidence="4 7" id="KW-0067">ATP-binding</keyword>
<dbReference type="eggNOG" id="KOG0581">
    <property type="taxonomic scope" value="Eukaryota"/>
</dbReference>
<accession>A8XGI8</accession>
<dbReference type="SMART" id="SM00322">
    <property type="entry name" value="KH"/>
    <property type="match status" value="1"/>
</dbReference>
<feature type="region of interest" description="Disordered" evidence="8">
    <location>
        <begin position="1"/>
        <end position="24"/>
    </location>
</feature>
<dbReference type="Proteomes" id="UP000008549">
    <property type="component" value="Unassembled WGS sequence"/>
</dbReference>
<feature type="binding site" evidence="7">
    <location>
        <position position="463"/>
    </location>
    <ligand>
        <name>ATP</name>
        <dbReference type="ChEBI" id="CHEBI:30616"/>
    </ligand>
</feature>
<dbReference type="FunCoup" id="A8XGI8">
    <property type="interactions" value="1"/>
</dbReference>
<feature type="region of interest" description="Disordered" evidence="8">
    <location>
        <begin position="234"/>
        <end position="299"/>
    </location>
</feature>
<dbReference type="GO" id="GO:0004708">
    <property type="term" value="F:MAP kinase kinase activity"/>
    <property type="evidence" value="ECO:0007669"/>
    <property type="project" value="UniProtKB-EC"/>
</dbReference>
<evidence type="ECO:0000256" key="8">
    <source>
        <dbReference type="SAM" id="MobiDB-lite"/>
    </source>
</evidence>
<gene>
    <name evidence="12" type="primary">mek-5</name>
    <name evidence="10 12" type="ORF">CBG12765</name>
    <name evidence="10" type="ORF">CBG_12765</name>
</gene>
<dbReference type="InterPro" id="IPR011009">
    <property type="entry name" value="Kinase-like_dom_sf"/>
</dbReference>
<evidence type="ECO:0000259" key="9">
    <source>
        <dbReference type="PROSITE" id="PS50011"/>
    </source>
</evidence>
<protein>
    <recommendedName>
        <fullName evidence="6">mitogen-activated protein kinase kinase</fullName>
        <ecNumber evidence="6">2.7.12.2</ecNumber>
    </recommendedName>
</protein>
<dbReference type="Gene3D" id="1.10.510.10">
    <property type="entry name" value="Transferase(Phosphotransferase) domain 1"/>
    <property type="match status" value="1"/>
</dbReference>
<keyword evidence="2 7" id="KW-0547">Nucleotide-binding</keyword>
<dbReference type="CDD" id="cd00180">
    <property type="entry name" value="PKc"/>
    <property type="match status" value="1"/>
</dbReference>
<dbReference type="SUPFAM" id="SSF54791">
    <property type="entry name" value="Eukaryotic type KH-domain (KH-domain type I)"/>
    <property type="match status" value="1"/>
</dbReference>
<evidence type="ECO:0000256" key="7">
    <source>
        <dbReference type="PROSITE-ProRule" id="PRU10141"/>
    </source>
</evidence>
<evidence type="ECO:0000313" key="10">
    <source>
        <dbReference type="EMBL" id="CAP31694.2"/>
    </source>
</evidence>
<dbReference type="Gene3D" id="3.30.200.20">
    <property type="entry name" value="Phosphorylase Kinase, domain 1"/>
    <property type="match status" value="1"/>
</dbReference>
<dbReference type="HOGENOM" id="CLU_387445_0_0_1"/>
<evidence type="ECO:0000256" key="2">
    <source>
        <dbReference type="ARBA" id="ARBA00022741"/>
    </source>
</evidence>
<keyword evidence="1" id="KW-0808">Transferase</keyword>
<sequence>MDPYQGGRGTYPPRGGRGGGHGGYPQDPYAAHAAAYGAGYDPYNPYGAQGGYGMYPGGGGYPPQEISSPLDAEIQAVLGEIHREVGSLEVSGDQFRNAKRLLKGEMEKLENNIDPEWLEVDIAKPVKVCKKILIPIYRHPNFNFIGKVLGPKGATLQTLCKTHKCHIYILGRGSTKDREKEAELLASGDPQHAHFSGPLHVKVETVAPAYIAYARVAAVIEELSRILQPIHEDTTPAHLKVNGSGEGEEGKTEDDEKKEGEEGSGRGGRGGRGGFRGGFRGGRGGFEGRGRGMGRGRGGHPAGPYFSGWSHYFHTAEIMLEYRTFLVYYQLEADELAEPISVQFPGHIWQHRDIFMAELELKIPEVSENFKIKYNDVDGAILKVRGADDFEKFIKRLENTTEDEEIILILERVQSRKPSSANSENHHRIFPSELQRGKYVGNGVHGSVIMARHEKSDKWYVIKTILSQNNDKKEYEKEIVAYEECSKSAYVVGYYGCEVSSTKKELVLEYMNRGDFRQFGALPFPVHQSVTLSLIRAIRHVWNSGPGYIHRDIKPENILVNSQGDVKICDFGAAKRIDNTYRIASSAAGTQWYQAPEQLMGQDYRLENTILEVFFLIFSEKVDIWGFGLTLWELAMGPIHEEYLNGFSSYEEITVDPIDGYPESLAELITNCLRIRPSTRWNPDEIERCAYLRDLPEPDNQCVSNFVNKHYQR</sequence>
<evidence type="ECO:0000256" key="6">
    <source>
        <dbReference type="ARBA" id="ARBA00038999"/>
    </source>
</evidence>
<dbReference type="InterPro" id="IPR017441">
    <property type="entry name" value="Protein_kinase_ATP_BS"/>
</dbReference>
<evidence type="ECO:0000313" key="12">
    <source>
        <dbReference type="WormBase" id="CBG12765"/>
    </source>
</evidence>
<dbReference type="STRING" id="6238.A8XGI8"/>
<dbReference type="Pfam" id="PF22675">
    <property type="entry name" value="KH-I_KHDC4-BBP"/>
    <property type="match status" value="1"/>
</dbReference>
<dbReference type="Gene3D" id="3.30.1370.10">
    <property type="entry name" value="K Homology domain, type 1"/>
    <property type="match status" value="1"/>
</dbReference>
<keyword evidence="11" id="KW-1185">Reference proteome</keyword>
<dbReference type="FunFam" id="3.30.1370.10:FF:000105">
    <property type="entry name" value="Protein CBG12765"/>
    <property type="match status" value="1"/>
</dbReference>
<feature type="domain" description="Protein kinase" evidence="9">
    <location>
        <begin position="434"/>
        <end position="692"/>
    </location>
</feature>
<feature type="compositionally biased region" description="Low complexity" evidence="8">
    <location>
        <begin position="1"/>
        <end position="14"/>
    </location>
</feature>
<feature type="compositionally biased region" description="Basic and acidic residues" evidence="8">
    <location>
        <begin position="248"/>
        <end position="264"/>
    </location>
</feature>
<dbReference type="EC" id="2.7.12.2" evidence="6"/>
<dbReference type="PROSITE" id="PS00108">
    <property type="entry name" value="PROTEIN_KINASE_ST"/>
    <property type="match status" value="1"/>
</dbReference>
<evidence type="ECO:0000256" key="1">
    <source>
        <dbReference type="ARBA" id="ARBA00022679"/>
    </source>
</evidence>
<dbReference type="AlphaFoldDB" id="A8XGI8"/>
<dbReference type="SUPFAM" id="SSF56112">
    <property type="entry name" value="Protein kinase-like (PK-like)"/>
    <property type="match status" value="1"/>
</dbReference>
<dbReference type="GO" id="GO:0000381">
    <property type="term" value="P:regulation of alternative mRNA splicing, via spliceosome"/>
    <property type="evidence" value="ECO:0000318"/>
    <property type="project" value="GO_Central"/>
</dbReference>
<dbReference type="GO" id="GO:0005634">
    <property type="term" value="C:nucleus"/>
    <property type="evidence" value="ECO:0000318"/>
    <property type="project" value="GO_Central"/>
</dbReference>
<dbReference type="EMBL" id="HE600940">
    <property type="protein sequence ID" value="CAP31694.2"/>
    <property type="molecule type" value="Genomic_DNA"/>
</dbReference>
<dbReference type="PANTHER" id="PTHR48013:SF31">
    <property type="entry name" value="DUAL SPECIFICITY MITOGEN-ACTIVATED PROTEIN KINASE KINASE DSOR1"/>
    <property type="match status" value="1"/>
</dbReference>
<evidence type="ECO:0000313" key="11">
    <source>
        <dbReference type="Proteomes" id="UP000008549"/>
    </source>
</evidence>
<dbReference type="eggNOG" id="KOG1588">
    <property type="taxonomic scope" value="Eukaryota"/>
</dbReference>
<dbReference type="InParanoid" id="A8XGI8"/>
<dbReference type="OMA" id="SENHHRI"/>
<dbReference type="InterPro" id="IPR036612">
    <property type="entry name" value="KH_dom_type_1_sf"/>
</dbReference>
<reference evidence="10 11" key="1">
    <citation type="journal article" date="2003" name="PLoS Biol.">
        <title>The genome sequence of Caenorhabditis briggsae: a platform for comparative genomics.</title>
        <authorList>
            <person name="Stein L.D."/>
            <person name="Bao Z."/>
            <person name="Blasiar D."/>
            <person name="Blumenthal T."/>
            <person name="Brent M.R."/>
            <person name="Chen N."/>
            <person name="Chinwalla A."/>
            <person name="Clarke L."/>
            <person name="Clee C."/>
            <person name="Coghlan A."/>
            <person name="Coulson A."/>
            <person name="D'Eustachio P."/>
            <person name="Fitch D.H."/>
            <person name="Fulton L.A."/>
            <person name="Fulton R.E."/>
            <person name="Griffiths-Jones S."/>
            <person name="Harris T.W."/>
            <person name="Hillier L.W."/>
            <person name="Kamath R."/>
            <person name="Kuwabara P.E."/>
            <person name="Mardis E.R."/>
            <person name="Marra M.A."/>
            <person name="Miner T.L."/>
            <person name="Minx P."/>
            <person name="Mullikin J.C."/>
            <person name="Plumb R.W."/>
            <person name="Rogers J."/>
            <person name="Schein J.E."/>
            <person name="Sohrmann M."/>
            <person name="Spieth J."/>
            <person name="Stajich J.E."/>
            <person name="Wei C."/>
            <person name="Willey D."/>
            <person name="Wilson R.K."/>
            <person name="Durbin R."/>
            <person name="Waterston R.H."/>
        </authorList>
    </citation>
    <scope>NUCLEOTIDE SEQUENCE [LARGE SCALE GENOMIC DNA]</scope>
    <source>
        <strain evidence="10 11">AF16</strain>
    </source>
</reference>
<dbReference type="InterPro" id="IPR004087">
    <property type="entry name" value="KH_dom"/>
</dbReference>
<feature type="compositionally biased region" description="Gly residues" evidence="8">
    <location>
        <begin position="265"/>
        <end position="291"/>
    </location>
</feature>
<dbReference type="SMART" id="SM00220">
    <property type="entry name" value="S_TKc"/>
    <property type="match status" value="1"/>
</dbReference>
<dbReference type="PROSITE" id="PS50011">
    <property type="entry name" value="PROTEIN_KINASE_DOM"/>
    <property type="match status" value="1"/>
</dbReference>